<dbReference type="OrthoDB" id="2437814at2759"/>
<evidence type="ECO:0000313" key="3">
    <source>
        <dbReference type="Proteomes" id="UP000789739"/>
    </source>
</evidence>
<keyword evidence="3" id="KW-1185">Reference proteome</keyword>
<gene>
    <name evidence="2" type="ORF">PBRASI_LOCUS11067</name>
</gene>
<feature type="non-terminal residue" evidence="2">
    <location>
        <position position="1"/>
    </location>
</feature>
<evidence type="ECO:0000313" key="2">
    <source>
        <dbReference type="EMBL" id="CAG8666383.1"/>
    </source>
</evidence>
<dbReference type="EMBL" id="CAJVPI010004271">
    <property type="protein sequence ID" value="CAG8666383.1"/>
    <property type="molecule type" value="Genomic_DNA"/>
</dbReference>
<dbReference type="AlphaFoldDB" id="A0A9N9E9T4"/>
<accession>A0A9N9E9T4</accession>
<protein>
    <submittedName>
        <fullName evidence="2">6396_t:CDS:1</fullName>
    </submittedName>
</protein>
<sequence>STTILADEELRKMEEEAIDEEHDDEHNNKVSEGNAEDKSIPEDKPCKLSPCVIVDRASGKLAHCESELLSHLIGTWEIDMDIEEQTRFSLHEFGFCSSHFNFDNSKLHKPGLKKDSNRSMSMSMIHWQQCLFCNKYKHFFSRGASMPETSSSPPSLFATKVAMRLRNLDFERLSKEVKSQLPPLSSLSSPPDLSALVVANSHRTDAVEVQLSNALNMEVKMSKEGQTIENGQPAKLNIGNRD</sequence>
<reference evidence="2" key="1">
    <citation type="submission" date="2021-06" db="EMBL/GenBank/DDBJ databases">
        <authorList>
            <person name="Kallberg Y."/>
            <person name="Tangrot J."/>
            <person name="Rosling A."/>
        </authorList>
    </citation>
    <scope>NUCLEOTIDE SEQUENCE</scope>
    <source>
        <strain evidence="2">BR232B</strain>
    </source>
</reference>
<name>A0A9N9E9T4_9GLOM</name>
<comment type="caution">
    <text evidence="2">The sequence shown here is derived from an EMBL/GenBank/DDBJ whole genome shotgun (WGS) entry which is preliminary data.</text>
</comment>
<feature type="region of interest" description="Disordered" evidence="1">
    <location>
        <begin position="1"/>
        <end position="41"/>
    </location>
</feature>
<evidence type="ECO:0000256" key="1">
    <source>
        <dbReference type="SAM" id="MobiDB-lite"/>
    </source>
</evidence>
<feature type="non-terminal residue" evidence="2">
    <location>
        <position position="242"/>
    </location>
</feature>
<feature type="compositionally biased region" description="Basic and acidic residues" evidence="1">
    <location>
        <begin position="24"/>
        <end position="41"/>
    </location>
</feature>
<organism evidence="2 3">
    <name type="scientific">Paraglomus brasilianum</name>
    <dbReference type="NCBI Taxonomy" id="144538"/>
    <lineage>
        <taxon>Eukaryota</taxon>
        <taxon>Fungi</taxon>
        <taxon>Fungi incertae sedis</taxon>
        <taxon>Mucoromycota</taxon>
        <taxon>Glomeromycotina</taxon>
        <taxon>Glomeromycetes</taxon>
        <taxon>Paraglomerales</taxon>
        <taxon>Paraglomeraceae</taxon>
        <taxon>Paraglomus</taxon>
    </lineage>
</organism>
<proteinExistence type="predicted"/>
<dbReference type="Proteomes" id="UP000789739">
    <property type="component" value="Unassembled WGS sequence"/>
</dbReference>